<sequence length="140" mass="14466">MRREARNRAAAVAVAALALGGIGAPTAAAATPEPPPASELTLRLEALSGPGFLNRDLPREVVLECEPAGGSHPAAQDACRSLLRVGGQFERLSGQGACPDVWEPVLATAEGTWQGRAVSYSEIFGNLCDAAVGTDHVFAF</sequence>
<dbReference type="AlphaFoldDB" id="A0A1I1MYW4"/>
<dbReference type="STRING" id="910347.SAMN05421773_107150"/>
<keyword evidence="7" id="KW-1015">Disulfide bond</keyword>
<dbReference type="Pfam" id="PF00720">
    <property type="entry name" value="SSI"/>
    <property type="match status" value="1"/>
</dbReference>
<accession>A0A1I1MYW4</accession>
<evidence type="ECO:0000256" key="4">
    <source>
        <dbReference type="ARBA" id="ARBA00022525"/>
    </source>
</evidence>
<feature type="domain" description="Subtilisin inhibitor" evidence="10">
    <location>
        <begin position="43"/>
        <end position="126"/>
    </location>
</feature>
<comment type="similarity">
    <text evidence="2 8">Belongs to the protease inhibitor I16 (SSI) family.</text>
</comment>
<evidence type="ECO:0000256" key="2">
    <source>
        <dbReference type="ARBA" id="ARBA00010472"/>
    </source>
</evidence>
<feature type="chain" id="PRO_5011652429" evidence="9">
    <location>
        <begin position="30"/>
        <end position="140"/>
    </location>
</feature>
<protein>
    <submittedName>
        <fullName evidence="11">Subtilisin inhibitor-like</fullName>
    </submittedName>
</protein>
<evidence type="ECO:0000259" key="10">
    <source>
        <dbReference type="Pfam" id="PF00720"/>
    </source>
</evidence>
<evidence type="ECO:0000313" key="11">
    <source>
        <dbReference type="EMBL" id="SFC90591.1"/>
    </source>
</evidence>
<proteinExistence type="inferred from homology"/>
<comment type="subunit">
    <text evidence="3">Homodimer.</text>
</comment>
<dbReference type="Proteomes" id="UP000199207">
    <property type="component" value="Unassembled WGS sequence"/>
</dbReference>
<name>A0A1I1MYW4_9ACTN</name>
<keyword evidence="6 8" id="KW-0722">Serine protease inhibitor</keyword>
<dbReference type="SUPFAM" id="SSF55399">
    <property type="entry name" value="Subtilisin inhibitor"/>
    <property type="match status" value="1"/>
</dbReference>
<keyword evidence="5 8" id="KW-0646">Protease inhibitor</keyword>
<reference evidence="11 12" key="1">
    <citation type="submission" date="2016-10" db="EMBL/GenBank/DDBJ databases">
        <authorList>
            <person name="de Groot N.N."/>
        </authorList>
    </citation>
    <scope>NUCLEOTIDE SEQUENCE [LARGE SCALE GENOMIC DNA]</scope>
    <source>
        <strain evidence="11 12">CGMCC 4.5739</strain>
    </source>
</reference>
<dbReference type="InterPro" id="IPR000691">
    <property type="entry name" value="Prot_inh_I16_SSI"/>
</dbReference>
<dbReference type="InterPro" id="IPR023549">
    <property type="entry name" value="Subtilisin_inhibitor"/>
</dbReference>
<dbReference type="Gene3D" id="3.30.350.10">
    <property type="entry name" value="Subtilisin inhibitor-like"/>
    <property type="match status" value="1"/>
</dbReference>
<evidence type="ECO:0000256" key="8">
    <source>
        <dbReference type="RuleBase" id="RU003471"/>
    </source>
</evidence>
<evidence type="ECO:0000256" key="6">
    <source>
        <dbReference type="ARBA" id="ARBA00022900"/>
    </source>
</evidence>
<feature type="signal peptide" evidence="9">
    <location>
        <begin position="1"/>
        <end position="29"/>
    </location>
</feature>
<keyword evidence="12" id="KW-1185">Reference proteome</keyword>
<evidence type="ECO:0000256" key="5">
    <source>
        <dbReference type="ARBA" id="ARBA00022690"/>
    </source>
</evidence>
<keyword evidence="9" id="KW-0732">Signal</keyword>
<comment type="subcellular location">
    <subcellularLocation>
        <location evidence="1">Secreted</location>
    </subcellularLocation>
</comment>
<dbReference type="PRINTS" id="PR00294">
    <property type="entry name" value="SSBTLNINHBTR"/>
</dbReference>
<gene>
    <name evidence="11" type="ORF">SAMN05421773_107150</name>
</gene>
<dbReference type="InterPro" id="IPR036819">
    <property type="entry name" value="Subtilisin_inhibitor-like_sf"/>
</dbReference>
<evidence type="ECO:0000313" key="12">
    <source>
        <dbReference type="Proteomes" id="UP000199207"/>
    </source>
</evidence>
<dbReference type="GO" id="GO:0004867">
    <property type="term" value="F:serine-type endopeptidase inhibitor activity"/>
    <property type="evidence" value="ECO:0007669"/>
    <property type="project" value="UniProtKB-KW"/>
</dbReference>
<evidence type="ECO:0000256" key="3">
    <source>
        <dbReference type="ARBA" id="ARBA00011738"/>
    </source>
</evidence>
<dbReference type="GO" id="GO:0005576">
    <property type="term" value="C:extracellular region"/>
    <property type="evidence" value="ECO:0007669"/>
    <property type="project" value="UniProtKB-SubCell"/>
</dbReference>
<dbReference type="EMBL" id="FOLM01000007">
    <property type="protein sequence ID" value="SFC90591.1"/>
    <property type="molecule type" value="Genomic_DNA"/>
</dbReference>
<evidence type="ECO:0000256" key="7">
    <source>
        <dbReference type="ARBA" id="ARBA00023157"/>
    </source>
</evidence>
<keyword evidence="4" id="KW-0964">Secreted</keyword>
<evidence type="ECO:0000256" key="9">
    <source>
        <dbReference type="SAM" id="SignalP"/>
    </source>
</evidence>
<organism evidence="11 12">
    <name type="scientific">Streptomyces aidingensis</name>
    <dbReference type="NCBI Taxonomy" id="910347"/>
    <lineage>
        <taxon>Bacteria</taxon>
        <taxon>Bacillati</taxon>
        <taxon>Actinomycetota</taxon>
        <taxon>Actinomycetes</taxon>
        <taxon>Kitasatosporales</taxon>
        <taxon>Streptomycetaceae</taxon>
        <taxon>Streptomyces</taxon>
    </lineage>
</organism>
<evidence type="ECO:0000256" key="1">
    <source>
        <dbReference type="ARBA" id="ARBA00004613"/>
    </source>
</evidence>